<evidence type="ECO:0000313" key="8">
    <source>
        <dbReference type="EMBL" id="SQJ12849.1"/>
    </source>
</evidence>
<feature type="transmembrane region" description="Helical" evidence="7">
    <location>
        <begin position="224"/>
        <end position="244"/>
    </location>
</feature>
<evidence type="ECO:0000256" key="3">
    <source>
        <dbReference type="ARBA" id="ARBA00022475"/>
    </source>
</evidence>
<organism evidence="8 9">
    <name type="scientific">Fusobacterium ulcerans</name>
    <dbReference type="NCBI Taxonomy" id="861"/>
    <lineage>
        <taxon>Bacteria</taxon>
        <taxon>Fusobacteriati</taxon>
        <taxon>Fusobacteriota</taxon>
        <taxon>Fusobacteriia</taxon>
        <taxon>Fusobacteriales</taxon>
        <taxon>Fusobacteriaceae</taxon>
        <taxon>Fusobacterium</taxon>
    </lineage>
</organism>
<evidence type="ECO:0000313" key="9">
    <source>
        <dbReference type="Proteomes" id="UP000249008"/>
    </source>
</evidence>
<evidence type="ECO:0000256" key="1">
    <source>
        <dbReference type="ARBA" id="ARBA00004141"/>
    </source>
</evidence>
<keyword evidence="3" id="KW-1003">Cell membrane</keyword>
<name>A0AAX2JDX6_9FUSO</name>
<feature type="transmembrane region" description="Helical" evidence="7">
    <location>
        <begin position="322"/>
        <end position="344"/>
    </location>
</feature>
<dbReference type="GeneID" id="78454063"/>
<evidence type="ECO:0000256" key="6">
    <source>
        <dbReference type="ARBA" id="ARBA00023136"/>
    </source>
</evidence>
<keyword evidence="6 7" id="KW-0472">Membrane</keyword>
<dbReference type="InterPro" id="IPR004776">
    <property type="entry name" value="Mem_transp_PIN-like"/>
</dbReference>
<proteinExistence type="predicted"/>
<keyword evidence="5 7" id="KW-1133">Transmembrane helix</keyword>
<accession>A0AAX2JDX6</accession>
<dbReference type="Proteomes" id="UP000249008">
    <property type="component" value="Chromosome 1"/>
</dbReference>
<feature type="transmembrane region" description="Helical" evidence="7">
    <location>
        <begin position="170"/>
        <end position="188"/>
    </location>
</feature>
<evidence type="ECO:0000256" key="2">
    <source>
        <dbReference type="ARBA" id="ARBA00022448"/>
    </source>
</evidence>
<evidence type="ECO:0000256" key="5">
    <source>
        <dbReference type="ARBA" id="ARBA00022989"/>
    </source>
</evidence>
<feature type="transmembrane region" description="Helical" evidence="7">
    <location>
        <begin position="288"/>
        <end position="310"/>
    </location>
</feature>
<feature type="transmembrane region" description="Helical" evidence="7">
    <location>
        <begin position="109"/>
        <end position="130"/>
    </location>
</feature>
<keyword evidence="4 7" id="KW-0812">Transmembrane</keyword>
<feature type="transmembrane region" description="Helical" evidence="7">
    <location>
        <begin position="16"/>
        <end position="34"/>
    </location>
</feature>
<protein>
    <submittedName>
        <fullName evidence="8">Auxin efflux carrier</fullName>
    </submittedName>
</protein>
<sequence length="351" mass="39032">MEIGKILESIMRNNNIVGTISSVIVIIGAGFFFTKKKVIPSNCAGSLSKVILNLAIPTLSYNAFMQDIDSRKLEQSLSILVWGIVIHLVLIFLTKIFYKNYSGDRNDVLRMMTIFGSTTVFGIPVIQAVYGDTGAMYASVFNIPYRALLYTYGYMTIAGVKLKKENMGKIISNPIIVATFLGMFVWMFQNYFFQVSVIEGDIIRKYAFLRIDKTAYWLFKPMQYLASLNAPLSWLSIGITLAGVSFNDILKSKISWGYSVVKVVVIPVFLVALYTIMNMTGVLTTSYIALATIVLMMATPAATVIATYTIHFNKEPVLTSSCSLMSSIFSVAMIPFLIITIEILKSMGIFS</sequence>
<reference evidence="8 9" key="1">
    <citation type="submission" date="2018-06" db="EMBL/GenBank/DDBJ databases">
        <authorList>
            <consortium name="Pathogen Informatics"/>
            <person name="Doyle S."/>
        </authorList>
    </citation>
    <scope>NUCLEOTIDE SEQUENCE [LARGE SCALE GENOMIC DNA]</scope>
    <source>
        <strain evidence="8 9">NCTC12112</strain>
    </source>
</reference>
<dbReference type="GO" id="GO:0016020">
    <property type="term" value="C:membrane"/>
    <property type="evidence" value="ECO:0007669"/>
    <property type="project" value="UniProtKB-SubCell"/>
</dbReference>
<dbReference type="PANTHER" id="PTHR36838:SF1">
    <property type="entry name" value="SLR1864 PROTEIN"/>
    <property type="match status" value="1"/>
</dbReference>
<dbReference type="EMBL" id="LS483487">
    <property type="protein sequence ID" value="SQJ12849.1"/>
    <property type="molecule type" value="Genomic_DNA"/>
</dbReference>
<evidence type="ECO:0000256" key="4">
    <source>
        <dbReference type="ARBA" id="ARBA00022692"/>
    </source>
</evidence>
<dbReference type="PANTHER" id="PTHR36838">
    <property type="entry name" value="AUXIN EFFLUX CARRIER FAMILY PROTEIN"/>
    <property type="match status" value="1"/>
</dbReference>
<feature type="transmembrane region" description="Helical" evidence="7">
    <location>
        <begin position="136"/>
        <end position="158"/>
    </location>
</feature>
<feature type="transmembrane region" description="Helical" evidence="7">
    <location>
        <begin position="256"/>
        <end position="276"/>
    </location>
</feature>
<dbReference type="GO" id="GO:0055085">
    <property type="term" value="P:transmembrane transport"/>
    <property type="evidence" value="ECO:0007669"/>
    <property type="project" value="InterPro"/>
</dbReference>
<dbReference type="AlphaFoldDB" id="A0AAX2JDX6"/>
<evidence type="ECO:0000256" key="7">
    <source>
        <dbReference type="SAM" id="Phobius"/>
    </source>
</evidence>
<gene>
    <name evidence="8" type="ORF">NCTC12112_02791</name>
</gene>
<dbReference type="Pfam" id="PF03547">
    <property type="entry name" value="Mem_trans"/>
    <property type="match status" value="1"/>
</dbReference>
<dbReference type="KEGG" id="ful:C4N20_04525"/>
<keyword evidence="2" id="KW-0813">Transport</keyword>
<feature type="transmembrane region" description="Helical" evidence="7">
    <location>
        <begin position="76"/>
        <end position="97"/>
    </location>
</feature>
<dbReference type="RefSeq" id="WP_005980441.1">
    <property type="nucleotide sequence ID" value="NZ_CABKNW010000005.1"/>
</dbReference>
<comment type="subcellular location">
    <subcellularLocation>
        <location evidence="1">Membrane</location>
        <topology evidence="1">Multi-pass membrane protein</topology>
    </subcellularLocation>
</comment>